<dbReference type="Gene3D" id="3.30.40.10">
    <property type="entry name" value="Zinc/RING finger domain, C3HC4 (zinc finger)"/>
    <property type="match status" value="1"/>
</dbReference>
<dbReference type="Pfam" id="PF02825">
    <property type="entry name" value="WWE"/>
    <property type="match status" value="1"/>
</dbReference>
<dbReference type="Pfam" id="PF04564">
    <property type="entry name" value="U-box"/>
    <property type="match status" value="1"/>
</dbReference>
<name>A0A7S3B561_9EUKA</name>
<dbReference type="CDD" id="cd16655">
    <property type="entry name" value="RING-Ubox_WDSUB1-like"/>
    <property type="match status" value="1"/>
</dbReference>
<dbReference type="InterPro" id="IPR052085">
    <property type="entry name" value="WD-SAM-U-box"/>
</dbReference>
<dbReference type="PROSITE" id="PS51698">
    <property type="entry name" value="U_BOX"/>
    <property type="match status" value="1"/>
</dbReference>
<dbReference type="SUPFAM" id="SSF57850">
    <property type="entry name" value="RING/U-box"/>
    <property type="match status" value="1"/>
</dbReference>
<dbReference type="PANTHER" id="PTHR46573:SF1">
    <property type="entry name" value="WD REPEAT, SAM AND U-BOX DOMAIN-CONTAINING PROTEIN 1"/>
    <property type="match status" value="1"/>
</dbReference>
<dbReference type="InterPro" id="IPR037197">
    <property type="entry name" value="WWE_dom_sf"/>
</dbReference>
<dbReference type="GO" id="GO:0004842">
    <property type="term" value="F:ubiquitin-protein transferase activity"/>
    <property type="evidence" value="ECO:0007669"/>
    <property type="project" value="InterPro"/>
</dbReference>
<dbReference type="PROSITE" id="PS50918">
    <property type="entry name" value="WWE"/>
    <property type="match status" value="1"/>
</dbReference>
<evidence type="ECO:0000259" key="2">
    <source>
        <dbReference type="PROSITE" id="PS51698"/>
    </source>
</evidence>
<evidence type="ECO:0008006" key="4">
    <source>
        <dbReference type="Google" id="ProtNLM"/>
    </source>
</evidence>
<dbReference type="InterPro" id="IPR003613">
    <property type="entry name" value="Ubox_domain"/>
</dbReference>
<dbReference type="PANTHER" id="PTHR46573">
    <property type="entry name" value="WD REPEAT, SAM AND U-BOX DOMAIN-CONTAINING PROTEIN 1"/>
    <property type="match status" value="1"/>
</dbReference>
<dbReference type="EMBL" id="HBHX01044178">
    <property type="protein sequence ID" value="CAE0123771.1"/>
    <property type="molecule type" value="Transcribed_RNA"/>
</dbReference>
<dbReference type="SMART" id="SM00504">
    <property type="entry name" value="Ubox"/>
    <property type="match status" value="1"/>
</dbReference>
<dbReference type="GO" id="GO:0016567">
    <property type="term" value="P:protein ubiquitination"/>
    <property type="evidence" value="ECO:0007669"/>
    <property type="project" value="InterPro"/>
</dbReference>
<reference evidence="3" key="1">
    <citation type="submission" date="2021-01" db="EMBL/GenBank/DDBJ databases">
        <authorList>
            <person name="Corre E."/>
            <person name="Pelletier E."/>
            <person name="Niang G."/>
            <person name="Scheremetjew M."/>
            <person name="Finn R."/>
            <person name="Kale V."/>
            <person name="Holt S."/>
            <person name="Cochrane G."/>
            <person name="Meng A."/>
            <person name="Brown T."/>
            <person name="Cohen L."/>
        </authorList>
    </citation>
    <scope>NUCLEOTIDE SEQUENCE</scope>
    <source>
        <strain evidence="3">CCMP281</strain>
    </source>
</reference>
<dbReference type="AlphaFoldDB" id="A0A7S3B561"/>
<evidence type="ECO:0000259" key="1">
    <source>
        <dbReference type="PROSITE" id="PS50918"/>
    </source>
</evidence>
<dbReference type="SUPFAM" id="SSF117839">
    <property type="entry name" value="WWE domain"/>
    <property type="match status" value="1"/>
</dbReference>
<feature type="domain" description="WWE" evidence="1">
    <location>
        <begin position="149"/>
        <end position="243"/>
    </location>
</feature>
<proteinExistence type="predicted"/>
<evidence type="ECO:0000313" key="3">
    <source>
        <dbReference type="EMBL" id="CAE0123771.1"/>
    </source>
</evidence>
<feature type="domain" description="U-box" evidence="2">
    <location>
        <begin position="276"/>
        <end position="349"/>
    </location>
</feature>
<sequence>MESVVWCSLDPVRRKVDFYPRAIAQRVEGAYGAWESTSPGQCILGSDFFNATVHFHPGGMSYQTTPGISLGRSGFKQPGYRTVKRLIIARGETSVTLYGKRVSGEWRFADSSVTAEHTFEEEIPADSLVDSAQGSADQTAAPPTFRPWTAEDMQSLAWDLPVVVWQWCRGVPERNGNLLGLSEDWWCPYVEAVNQTIEQGFQQGVSSVPVTTVGRSFAVHFNPGSSFALQRDDTRNKERQVRRVVKTVQELKQGLDRISHPPASNAGLIDDLPEGTVPHHFLCPIFQDIMDDPVRTVDGHCYDRAAIETWFIDHHTAPLTGLPLSSKALTPNSELKEEITLFVALHTPQPQE</sequence>
<dbReference type="Gene3D" id="3.30.720.50">
    <property type="match status" value="1"/>
</dbReference>
<gene>
    <name evidence="3" type="ORF">HERI1096_LOCUS24473</name>
</gene>
<dbReference type="InterPro" id="IPR004170">
    <property type="entry name" value="WWE_dom"/>
</dbReference>
<organism evidence="3">
    <name type="scientific">Haptolina ericina</name>
    <dbReference type="NCBI Taxonomy" id="156174"/>
    <lineage>
        <taxon>Eukaryota</taxon>
        <taxon>Haptista</taxon>
        <taxon>Haptophyta</taxon>
        <taxon>Prymnesiophyceae</taxon>
        <taxon>Prymnesiales</taxon>
        <taxon>Prymnesiaceae</taxon>
        <taxon>Haptolina</taxon>
    </lineage>
</organism>
<accession>A0A7S3B561</accession>
<dbReference type="InterPro" id="IPR013083">
    <property type="entry name" value="Znf_RING/FYVE/PHD"/>
</dbReference>
<protein>
    <recommendedName>
        <fullName evidence="4">U-box domain-containing protein</fullName>
    </recommendedName>
</protein>